<dbReference type="InterPro" id="IPR057336">
    <property type="entry name" value="GerAC_N"/>
</dbReference>
<dbReference type="Gene3D" id="3.30.300.210">
    <property type="entry name" value="Nutrient germinant receptor protein C, domain 3"/>
    <property type="match status" value="1"/>
</dbReference>
<keyword evidence="11" id="KW-1185">Reference proteome</keyword>
<dbReference type="EMBL" id="LGTC01000001">
    <property type="protein sequence ID" value="KNY25827.1"/>
    <property type="molecule type" value="Genomic_DNA"/>
</dbReference>
<dbReference type="AlphaFoldDB" id="A0A0L6JKC7"/>
<evidence type="ECO:0000256" key="1">
    <source>
        <dbReference type="ARBA" id="ARBA00004635"/>
    </source>
</evidence>
<dbReference type="STRING" id="398512.Bccel_1087"/>
<keyword evidence="6" id="KW-0564">Palmitate</keyword>
<comment type="similarity">
    <text evidence="2">Belongs to the GerABKC lipoprotein family.</text>
</comment>
<dbReference type="GO" id="GO:0016020">
    <property type="term" value="C:membrane"/>
    <property type="evidence" value="ECO:0007669"/>
    <property type="project" value="UniProtKB-SubCell"/>
</dbReference>
<proteinExistence type="inferred from homology"/>
<accession>A0A0L6JKC7</accession>
<keyword evidence="4" id="KW-0732">Signal</keyword>
<dbReference type="PANTHER" id="PTHR35789">
    <property type="entry name" value="SPORE GERMINATION PROTEIN B3"/>
    <property type="match status" value="1"/>
</dbReference>
<dbReference type="Pfam" id="PF25198">
    <property type="entry name" value="Spore_GerAC_N"/>
    <property type="match status" value="1"/>
</dbReference>
<dbReference type="InterPro" id="IPR008844">
    <property type="entry name" value="Spore_GerAC-like"/>
</dbReference>
<comment type="caution">
    <text evidence="10">The sequence shown here is derived from an EMBL/GenBank/DDBJ whole genome shotgun (WGS) entry which is preliminary data.</text>
</comment>
<keyword evidence="7" id="KW-0449">Lipoprotein</keyword>
<keyword evidence="5" id="KW-0472">Membrane</keyword>
<protein>
    <submittedName>
        <fullName evidence="10">Germination protein, Ger(X)C family</fullName>
    </submittedName>
</protein>
<evidence type="ECO:0000256" key="4">
    <source>
        <dbReference type="ARBA" id="ARBA00022729"/>
    </source>
</evidence>
<keyword evidence="3" id="KW-0309">Germination</keyword>
<feature type="domain" description="Spore germination GerAC-like C-terminal" evidence="8">
    <location>
        <begin position="207"/>
        <end position="374"/>
    </location>
</feature>
<dbReference type="Gene3D" id="6.20.190.10">
    <property type="entry name" value="Nutrient germinant receptor protein C, domain 1"/>
    <property type="match status" value="1"/>
</dbReference>
<gene>
    <name evidence="10" type="ORF">Bccel_1087</name>
</gene>
<feature type="domain" description="Spore germination protein N-terminal" evidence="9">
    <location>
        <begin position="25"/>
        <end position="187"/>
    </location>
</feature>
<dbReference type="PANTHER" id="PTHR35789:SF1">
    <property type="entry name" value="SPORE GERMINATION PROTEIN B3"/>
    <property type="match status" value="1"/>
</dbReference>
<evidence type="ECO:0000313" key="11">
    <source>
        <dbReference type="Proteomes" id="UP000036923"/>
    </source>
</evidence>
<dbReference type="InterPro" id="IPR038501">
    <property type="entry name" value="Spore_GerAC_C_sf"/>
</dbReference>
<dbReference type="OrthoDB" id="9816067at2"/>
<evidence type="ECO:0000313" key="10">
    <source>
        <dbReference type="EMBL" id="KNY25827.1"/>
    </source>
</evidence>
<evidence type="ECO:0000256" key="2">
    <source>
        <dbReference type="ARBA" id="ARBA00007886"/>
    </source>
</evidence>
<comment type="subcellular location">
    <subcellularLocation>
        <location evidence="1">Membrane</location>
        <topology evidence="1">Lipid-anchor</topology>
    </subcellularLocation>
</comment>
<evidence type="ECO:0000259" key="9">
    <source>
        <dbReference type="Pfam" id="PF25198"/>
    </source>
</evidence>
<dbReference type="eggNOG" id="ENOG502ZAIE">
    <property type="taxonomic scope" value="Bacteria"/>
</dbReference>
<evidence type="ECO:0000256" key="5">
    <source>
        <dbReference type="ARBA" id="ARBA00023136"/>
    </source>
</evidence>
<evidence type="ECO:0000256" key="6">
    <source>
        <dbReference type="ARBA" id="ARBA00023139"/>
    </source>
</evidence>
<dbReference type="GO" id="GO:0009847">
    <property type="term" value="P:spore germination"/>
    <property type="evidence" value="ECO:0007669"/>
    <property type="project" value="InterPro"/>
</dbReference>
<dbReference type="PROSITE" id="PS51257">
    <property type="entry name" value="PROKAR_LIPOPROTEIN"/>
    <property type="match status" value="1"/>
</dbReference>
<evidence type="ECO:0000259" key="8">
    <source>
        <dbReference type="Pfam" id="PF05504"/>
    </source>
</evidence>
<reference evidence="11" key="1">
    <citation type="submission" date="2015-07" db="EMBL/GenBank/DDBJ databases">
        <title>Near-Complete Genome Sequence of the Cellulolytic Bacterium Bacteroides (Pseudobacteroides) cellulosolvens ATCC 35603.</title>
        <authorList>
            <person name="Dassa B."/>
            <person name="Utturkar S.M."/>
            <person name="Klingeman D.M."/>
            <person name="Hurt R.A."/>
            <person name="Keller M."/>
            <person name="Xu J."/>
            <person name="Reddy Y.H.K."/>
            <person name="Borovok I."/>
            <person name="Grinberg I.R."/>
            <person name="Lamed R."/>
            <person name="Zhivin O."/>
            <person name="Bayer E.A."/>
            <person name="Brown S.D."/>
        </authorList>
    </citation>
    <scope>NUCLEOTIDE SEQUENCE [LARGE SCALE GENOMIC DNA]</scope>
    <source>
        <strain evidence="11">DSM 2933</strain>
    </source>
</reference>
<evidence type="ECO:0000256" key="7">
    <source>
        <dbReference type="ARBA" id="ARBA00023288"/>
    </source>
</evidence>
<evidence type="ECO:0000256" key="3">
    <source>
        <dbReference type="ARBA" id="ARBA00022544"/>
    </source>
</evidence>
<dbReference type="InterPro" id="IPR046953">
    <property type="entry name" value="Spore_GerAC-like_C"/>
</dbReference>
<dbReference type="NCBIfam" id="TIGR02887">
    <property type="entry name" value="spore_ger_x_C"/>
    <property type="match status" value="1"/>
</dbReference>
<name>A0A0L6JKC7_9FIRM</name>
<organism evidence="10 11">
    <name type="scientific">Pseudobacteroides cellulosolvens ATCC 35603 = DSM 2933</name>
    <dbReference type="NCBI Taxonomy" id="398512"/>
    <lineage>
        <taxon>Bacteria</taxon>
        <taxon>Bacillati</taxon>
        <taxon>Bacillota</taxon>
        <taxon>Clostridia</taxon>
        <taxon>Eubacteriales</taxon>
        <taxon>Oscillospiraceae</taxon>
        <taxon>Pseudobacteroides</taxon>
    </lineage>
</organism>
<dbReference type="Pfam" id="PF05504">
    <property type="entry name" value="Spore_GerAC"/>
    <property type="match status" value="1"/>
</dbReference>
<sequence precursor="true">MRTIRIILISMFFFLNSFLAAGCWNYREIDQLAVVAGVAIDKGKNEKFTITVEIVETTSGKEQQTKSKTVTIEGKTIFDAVRHEISLIGKRIYWSHAKVVIISKEIARDGILEVIDWFNRDAETRSDIHILVSKEKSAREILNAKGPTEEVTSFLLDDVITNERSVSNAPHIEVWRFTNSLAAKGVGTIAGAVDLKEENGQSRPHIMGTAIFKDDRLMGFIDGDETKYMLFIQDEVKGGVLVEEINSNGGKVSAVTLEIFKSHTKVNPAINDGKVEMKIEVEVSTAIDELGSTINFIEDEGRMALEEMAEKSLKKNIEGIIKKVQTEYGVDIFGFGTKLKEEKNKEWKTISGDWEENFKQLKVNVETKINIKNSAMLSKPLEIGD</sequence>
<dbReference type="RefSeq" id="WP_036940505.1">
    <property type="nucleotide sequence ID" value="NZ_JQKC01000013.1"/>
</dbReference>
<dbReference type="Proteomes" id="UP000036923">
    <property type="component" value="Unassembled WGS sequence"/>
</dbReference>